<comment type="caution">
    <text evidence="11">The sequence shown here is derived from an EMBL/GenBank/DDBJ whole genome shotgun (WGS) entry which is preliminary data.</text>
</comment>
<evidence type="ECO:0000256" key="9">
    <source>
        <dbReference type="SAM" id="Phobius"/>
    </source>
</evidence>
<dbReference type="AlphaFoldDB" id="A0A1Y4N4D3"/>
<name>A0A1Y4N4D3_9FIRM</name>
<keyword evidence="7 9" id="KW-0472">Membrane</keyword>
<dbReference type="GO" id="GO:0005886">
    <property type="term" value="C:plasma membrane"/>
    <property type="evidence" value="ECO:0007669"/>
    <property type="project" value="UniProtKB-SubCell"/>
</dbReference>
<evidence type="ECO:0000313" key="11">
    <source>
        <dbReference type="EMBL" id="OUP71591.1"/>
    </source>
</evidence>
<evidence type="ECO:0000256" key="6">
    <source>
        <dbReference type="ARBA" id="ARBA00022989"/>
    </source>
</evidence>
<protein>
    <recommendedName>
        <fullName evidence="10">Tripartite ATP-independent periplasmic transporters DctQ component domain-containing protein</fullName>
    </recommendedName>
</protein>
<comment type="similarity">
    <text evidence="8">Belongs to the TRAP transporter small permease family.</text>
</comment>
<keyword evidence="5 9" id="KW-0812">Transmembrane</keyword>
<evidence type="ECO:0000256" key="5">
    <source>
        <dbReference type="ARBA" id="ARBA00022692"/>
    </source>
</evidence>
<accession>A0A1Y4N4D3</accession>
<evidence type="ECO:0000259" key="10">
    <source>
        <dbReference type="Pfam" id="PF04290"/>
    </source>
</evidence>
<dbReference type="RefSeq" id="WP_087299202.1">
    <property type="nucleotide sequence ID" value="NZ_NFKP01000001.1"/>
</dbReference>
<dbReference type="PANTHER" id="PTHR35011">
    <property type="entry name" value="2,3-DIKETO-L-GULONATE TRAP TRANSPORTER SMALL PERMEASE PROTEIN YIAM"/>
    <property type="match status" value="1"/>
</dbReference>
<keyword evidence="2" id="KW-0813">Transport</keyword>
<proteinExistence type="inferred from homology"/>
<organism evidence="11 12">
    <name type="scientific">Anaerotruncus colihominis</name>
    <dbReference type="NCBI Taxonomy" id="169435"/>
    <lineage>
        <taxon>Bacteria</taxon>
        <taxon>Bacillati</taxon>
        <taxon>Bacillota</taxon>
        <taxon>Clostridia</taxon>
        <taxon>Eubacteriales</taxon>
        <taxon>Oscillospiraceae</taxon>
        <taxon>Anaerotruncus</taxon>
    </lineage>
</organism>
<comment type="subcellular location">
    <subcellularLocation>
        <location evidence="1">Cell inner membrane</location>
        <topology evidence="1">Multi-pass membrane protein</topology>
    </subcellularLocation>
</comment>
<evidence type="ECO:0000313" key="12">
    <source>
        <dbReference type="Proteomes" id="UP000196386"/>
    </source>
</evidence>
<evidence type="ECO:0000256" key="8">
    <source>
        <dbReference type="ARBA" id="ARBA00038436"/>
    </source>
</evidence>
<feature type="transmembrane region" description="Helical" evidence="9">
    <location>
        <begin position="21"/>
        <end position="47"/>
    </location>
</feature>
<evidence type="ECO:0000256" key="2">
    <source>
        <dbReference type="ARBA" id="ARBA00022448"/>
    </source>
</evidence>
<evidence type="ECO:0000256" key="4">
    <source>
        <dbReference type="ARBA" id="ARBA00022519"/>
    </source>
</evidence>
<dbReference type="Pfam" id="PF04290">
    <property type="entry name" value="DctQ"/>
    <property type="match status" value="1"/>
</dbReference>
<keyword evidence="6 9" id="KW-1133">Transmembrane helix</keyword>
<evidence type="ECO:0000256" key="3">
    <source>
        <dbReference type="ARBA" id="ARBA00022475"/>
    </source>
</evidence>
<evidence type="ECO:0000256" key="1">
    <source>
        <dbReference type="ARBA" id="ARBA00004429"/>
    </source>
</evidence>
<feature type="transmembrane region" description="Helical" evidence="9">
    <location>
        <begin position="59"/>
        <end position="77"/>
    </location>
</feature>
<keyword evidence="3" id="KW-1003">Cell membrane</keyword>
<feature type="domain" description="Tripartite ATP-independent periplasmic transporters DctQ component" evidence="10">
    <location>
        <begin position="33"/>
        <end position="168"/>
    </location>
</feature>
<dbReference type="Proteomes" id="UP000196386">
    <property type="component" value="Unassembled WGS sequence"/>
</dbReference>
<evidence type="ECO:0000256" key="7">
    <source>
        <dbReference type="ARBA" id="ARBA00023136"/>
    </source>
</evidence>
<dbReference type="EMBL" id="NFKP01000001">
    <property type="protein sequence ID" value="OUP71591.1"/>
    <property type="molecule type" value="Genomic_DNA"/>
</dbReference>
<gene>
    <name evidence="11" type="ORF">B5F11_01625</name>
</gene>
<dbReference type="InterPro" id="IPR055348">
    <property type="entry name" value="DctQ"/>
</dbReference>
<reference evidence="12" key="1">
    <citation type="submission" date="2017-04" db="EMBL/GenBank/DDBJ databases">
        <title>Function of individual gut microbiota members based on whole genome sequencing of pure cultures obtained from chicken caecum.</title>
        <authorList>
            <person name="Medvecky M."/>
            <person name="Cejkova D."/>
            <person name="Polansky O."/>
            <person name="Karasova D."/>
            <person name="Kubasova T."/>
            <person name="Cizek A."/>
            <person name="Rychlik I."/>
        </authorList>
    </citation>
    <scope>NUCLEOTIDE SEQUENCE [LARGE SCALE GENOMIC DNA]</scope>
    <source>
        <strain evidence="12">An175</strain>
    </source>
</reference>
<dbReference type="PANTHER" id="PTHR35011:SF4">
    <property type="entry name" value="SLL1102 PROTEIN"/>
    <property type="match status" value="1"/>
</dbReference>
<dbReference type="InterPro" id="IPR007387">
    <property type="entry name" value="TRAP_DctQ"/>
</dbReference>
<feature type="transmembrane region" description="Helical" evidence="9">
    <location>
        <begin position="143"/>
        <end position="166"/>
    </location>
</feature>
<sequence>MTSQSKFFQQATWVNNKLLGIETFLMALITIALVAAIFIEVVCRYLFISAAWAEELTRYLFIWLSYIGSAYAVYDGSHTEIDVLKQAILKSKSSRREVALKILEVLAIVTTFAFLVVFGKLFFDYMMRIWATTQTSPTMRIPMGLVYLPVFVGIVLCALHEIYLLLRCMVKQGEDDAASQPEAQ</sequence>
<feature type="transmembrane region" description="Helical" evidence="9">
    <location>
        <begin position="98"/>
        <end position="123"/>
    </location>
</feature>
<keyword evidence="4" id="KW-0997">Cell inner membrane</keyword>